<evidence type="ECO:0000313" key="2">
    <source>
        <dbReference type="Proteomes" id="UP000887159"/>
    </source>
</evidence>
<reference evidence="1" key="1">
    <citation type="submission" date="2020-08" db="EMBL/GenBank/DDBJ databases">
        <title>Multicomponent nature underlies the extraordinary mechanical properties of spider dragline silk.</title>
        <authorList>
            <person name="Kono N."/>
            <person name="Nakamura H."/>
            <person name="Mori M."/>
            <person name="Yoshida Y."/>
            <person name="Ohtoshi R."/>
            <person name="Malay A.D."/>
            <person name="Moran D.A.P."/>
            <person name="Tomita M."/>
            <person name="Numata K."/>
            <person name="Arakawa K."/>
        </authorList>
    </citation>
    <scope>NUCLEOTIDE SEQUENCE</scope>
</reference>
<proteinExistence type="predicted"/>
<dbReference type="EMBL" id="BMAU01021306">
    <property type="protein sequence ID" value="GFY11562.1"/>
    <property type="molecule type" value="Genomic_DNA"/>
</dbReference>
<gene>
    <name evidence="1" type="primary">X975_13864</name>
    <name evidence="1" type="ORF">TNCV_4230311</name>
</gene>
<organism evidence="1 2">
    <name type="scientific">Trichonephila clavipes</name>
    <name type="common">Golden silk orbweaver</name>
    <name type="synonym">Nephila clavipes</name>
    <dbReference type="NCBI Taxonomy" id="2585209"/>
    <lineage>
        <taxon>Eukaryota</taxon>
        <taxon>Metazoa</taxon>
        <taxon>Ecdysozoa</taxon>
        <taxon>Arthropoda</taxon>
        <taxon>Chelicerata</taxon>
        <taxon>Arachnida</taxon>
        <taxon>Araneae</taxon>
        <taxon>Araneomorphae</taxon>
        <taxon>Entelegynae</taxon>
        <taxon>Araneoidea</taxon>
        <taxon>Nephilidae</taxon>
        <taxon>Trichonephila</taxon>
    </lineage>
</organism>
<dbReference type="Proteomes" id="UP000887159">
    <property type="component" value="Unassembled WGS sequence"/>
</dbReference>
<comment type="caution">
    <text evidence="1">The sequence shown here is derived from an EMBL/GenBank/DDBJ whole genome shotgun (WGS) entry which is preliminary data.</text>
</comment>
<sequence length="148" mass="16551">MKQIGRQPANATTILNTQDICDIEENQKQCSVLGAECDVSTNGRKTCKCPPFFQPFANGTACDKSASFSYLLTLPLNSASYKRKEVIDTRNRRSAEILYSHVDYDSVQSDVLKSVTLNKYLFDLPACYVCFGQCDLSVTINLRLLMTN</sequence>
<evidence type="ECO:0000313" key="1">
    <source>
        <dbReference type="EMBL" id="GFY11562.1"/>
    </source>
</evidence>
<name>A0A8X6SM42_TRICX</name>
<keyword evidence="2" id="KW-1185">Reference proteome</keyword>
<accession>A0A8X6SM42</accession>
<protein>
    <submittedName>
        <fullName evidence="1">Neurogenic locus notch-like protein 1</fullName>
    </submittedName>
</protein>
<dbReference type="AlphaFoldDB" id="A0A8X6SM42"/>